<dbReference type="PROSITE" id="PS50157">
    <property type="entry name" value="ZINC_FINGER_C2H2_2"/>
    <property type="match status" value="3"/>
</dbReference>
<keyword evidence="1" id="KW-0479">Metal-binding</keyword>
<dbReference type="SMART" id="SM00355">
    <property type="entry name" value="ZnF_C2H2"/>
    <property type="match status" value="16"/>
</dbReference>
<keyword evidence="4" id="KW-0862">Zinc</keyword>
<dbReference type="InterPro" id="IPR013087">
    <property type="entry name" value="Znf_C2H2_type"/>
</dbReference>
<evidence type="ECO:0000313" key="8">
    <source>
        <dbReference type="Proteomes" id="UP000504635"/>
    </source>
</evidence>
<dbReference type="PANTHER" id="PTHR24379">
    <property type="entry name" value="KRAB AND ZINC FINGER DOMAIN-CONTAINING"/>
    <property type="match status" value="1"/>
</dbReference>
<dbReference type="Proteomes" id="UP000504635">
    <property type="component" value="Unplaced"/>
</dbReference>
<evidence type="ECO:0000259" key="7">
    <source>
        <dbReference type="PROSITE" id="PS50157"/>
    </source>
</evidence>
<evidence type="ECO:0000256" key="2">
    <source>
        <dbReference type="ARBA" id="ARBA00022737"/>
    </source>
</evidence>
<keyword evidence="2" id="KW-0677">Repeat</keyword>
<name>A0A6J2XR81_SITOR</name>
<feature type="region of interest" description="Disordered" evidence="6">
    <location>
        <begin position="883"/>
        <end position="903"/>
    </location>
</feature>
<evidence type="ECO:0000313" key="9">
    <source>
        <dbReference type="RefSeq" id="XP_030753345.1"/>
    </source>
</evidence>
<dbReference type="GO" id="GO:0008270">
    <property type="term" value="F:zinc ion binding"/>
    <property type="evidence" value="ECO:0007669"/>
    <property type="project" value="UniProtKB-KW"/>
</dbReference>
<evidence type="ECO:0000256" key="5">
    <source>
        <dbReference type="PROSITE-ProRule" id="PRU00042"/>
    </source>
</evidence>
<evidence type="ECO:0000256" key="4">
    <source>
        <dbReference type="ARBA" id="ARBA00022833"/>
    </source>
</evidence>
<dbReference type="AlphaFoldDB" id="A0A6J2XR81"/>
<feature type="domain" description="C2H2-type" evidence="7">
    <location>
        <begin position="833"/>
        <end position="860"/>
    </location>
</feature>
<keyword evidence="3 5" id="KW-0863">Zinc-finger</keyword>
<keyword evidence="8" id="KW-1185">Reference proteome</keyword>
<dbReference type="OrthoDB" id="3561125at2759"/>
<feature type="region of interest" description="Disordered" evidence="6">
    <location>
        <begin position="1"/>
        <end position="21"/>
    </location>
</feature>
<dbReference type="InParanoid" id="A0A6J2XR81"/>
<feature type="domain" description="C2H2-type" evidence="7">
    <location>
        <begin position="199"/>
        <end position="226"/>
    </location>
</feature>
<evidence type="ECO:0000256" key="1">
    <source>
        <dbReference type="ARBA" id="ARBA00022723"/>
    </source>
</evidence>
<gene>
    <name evidence="9" type="primary">LOC115880302</name>
</gene>
<feature type="compositionally biased region" description="Polar residues" evidence="6">
    <location>
        <begin position="610"/>
        <end position="619"/>
    </location>
</feature>
<reference evidence="9" key="1">
    <citation type="submission" date="2025-08" db="UniProtKB">
        <authorList>
            <consortium name="RefSeq"/>
        </authorList>
    </citation>
    <scope>IDENTIFICATION</scope>
    <source>
        <tissue evidence="9">Gonads</tissue>
    </source>
</reference>
<organism evidence="8 9">
    <name type="scientific">Sitophilus oryzae</name>
    <name type="common">Rice weevil</name>
    <name type="synonym">Curculio oryzae</name>
    <dbReference type="NCBI Taxonomy" id="7048"/>
    <lineage>
        <taxon>Eukaryota</taxon>
        <taxon>Metazoa</taxon>
        <taxon>Ecdysozoa</taxon>
        <taxon>Arthropoda</taxon>
        <taxon>Hexapoda</taxon>
        <taxon>Insecta</taxon>
        <taxon>Pterygota</taxon>
        <taxon>Neoptera</taxon>
        <taxon>Endopterygota</taxon>
        <taxon>Coleoptera</taxon>
        <taxon>Polyphaga</taxon>
        <taxon>Cucujiformia</taxon>
        <taxon>Curculionidae</taxon>
        <taxon>Dryophthorinae</taxon>
        <taxon>Sitophilus</taxon>
    </lineage>
</organism>
<evidence type="ECO:0000256" key="6">
    <source>
        <dbReference type="SAM" id="MobiDB-lite"/>
    </source>
</evidence>
<evidence type="ECO:0000256" key="3">
    <source>
        <dbReference type="ARBA" id="ARBA00022771"/>
    </source>
</evidence>
<dbReference type="PROSITE" id="PS00028">
    <property type="entry name" value="ZINC_FINGER_C2H2_1"/>
    <property type="match status" value="3"/>
</dbReference>
<feature type="domain" description="C2H2-type" evidence="7">
    <location>
        <begin position="78"/>
        <end position="106"/>
    </location>
</feature>
<dbReference type="KEGG" id="soy:115880302"/>
<dbReference type="PANTHER" id="PTHR24379:SF121">
    <property type="entry name" value="C2H2-TYPE DOMAIN-CONTAINING PROTEIN"/>
    <property type="match status" value="1"/>
</dbReference>
<dbReference type="RefSeq" id="XP_030753345.1">
    <property type="nucleotide sequence ID" value="XM_030897485.1"/>
</dbReference>
<accession>A0A6J2XR81</accession>
<feature type="compositionally biased region" description="Basic and acidic residues" evidence="6">
    <location>
        <begin position="893"/>
        <end position="903"/>
    </location>
</feature>
<dbReference type="Gene3D" id="3.30.160.60">
    <property type="entry name" value="Classic Zinc Finger"/>
    <property type="match status" value="4"/>
</dbReference>
<proteinExistence type="predicted"/>
<protein>
    <submittedName>
        <fullName evidence="9">Protein suppressor of hairy wing-like</fullName>
    </submittedName>
</protein>
<feature type="region of interest" description="Disordered" evidence="6">
    <location>
        <begin position="597"/>
        <end position="619"/>
    </location>
</feature>
<sequence>MDEYNDEGNSASEADSQVDLENEGPDGEIVFDAKLVAAQSSISIYQCSFCGYQTPFRYILKRHYVGCQLKSGPISRLWECNVCKQIFTHHSHLKLHKNKAHFAESFRCDNCLFQTSDKDRFEEHFVNGQCVEEKVYQCDRCPFNSPVRMRLINHAKTHNPNRQGYMKKAHLCIYCNRKVGSHKLFKRHLMGHTAVDKTYCCEYCDYTTRQSTQLDEHKKVHQDMQEMVMLECSRCSLTFFSLTELKEHFAKKMCPTRESEGKNKRLHYKRGRPGKTPKGEEGLVFTCHLCPYAGRHLYDLTRHCRVVHRVNIFKRRKLSVLGEEKGYSCTRCNFISKYFSNLCRHIKTVHCLGSSGLPTLTKHSAIEEKYLFKNDSTYVCHECSLIIMDEYHLAYHKFLEHGLKDDLFKWCLQCSQCDYNTVSIKVCFNHGKTHVKTKGSAPVGFVKTCEGEYKGNFCIDYNKNKIFINNQISDSEDQAWLDAEENGGHETIEFNGKIDIMSFLEDKNMENEEELERLSNIIDWHVTEVDELNDPEEAQNRGFTDEPDDILQFYEDDDEQEVRDNGGEDFEEIVEEFDEVAEELQGIQEELHEIIEEEEENEEPPQEIQVTASKSPQTLTTDQEVITIEILDDENSTDQLIEYLEGGGDETPQSKEIDYGFVKIENPASEDENEERDEAVEAQDNTNTYNCSKCSSNVDDFAYLLPHVNSHAIEDNDPDLEVTFYEIRNGKYTAEYTIQPDCFRDAALDEEEQLDSSGSVRNRINTYQCQLCKKDLPRRKVDEHAYLHAEKLGDPNLEVAFSQFRQNKFVCIYKLKAPSNPGEKFYQLGEPSYKCQMCGIITYIRKTLQSHTNFHAREEKTPNLAVSYSEFRNDQKVATMIIKADQDGASQSSKRDRSPSPVREYDPELQVFNCISCNFKTNYQAALKKHNNLHWNSVKDKDYKARRWYSCSMCFFHCFDVETLKEHSAKHKKRPKFTSELIYVGKDSWFVK</sequence>
<dbReference type="GeneID" id="115880302"/>